<dbReference type="EMBL" id="CM026433">
    <property type="protein sequence ID" value="KAG0554394.1"/>
    <property type="molecule type" value="Genomic_DNA"/>
</dbReference>
<proteinExistence type="predicted"/>
<protein>
    <submittedName>
        <fullName evidence="1">Uncharacterized protein</fullName>
    </submittedName>
</protein>
<comment type="caution">
    <text evidence="1">The sequence shown here is derived from an EMBL/GenBank/DDBJ whole genome shotgun (WGS) entry which is preliminary data.</text>
</comment>
<sequence>MGKGKPPAFWAEEVDMEPFMKLKARDLVKTPLGLVVTVLGVKYETKLRGEIGTGVLWVEYPNRFPAPLEKDMKGYTKLSDGMHLWRDLAEMNAIKEEEENVRAIIDDDNDKYAAELIAENEKKKKK</sequence>
<dbReference type="AlphaFoldDB" id="A0A8T0G7P4"/>
<evidence type="ECO:0000313" key="2">
    <source>
        <dbReference type="Proteomes" id="UP000822688"/>
    </source>
</evidence>
<dbReference type="Proteomes" id="UP000822688">
    <property type="component" value="Chromosome 12"/>
</dbReference>
<accession>A0A8T0G7P4</accession>
<gene>
    <name evidence="1" type="ORF">KC19_12G088100</name>
</gene>
<evidence type="ECO:0000313" key="1">
    <source>
        <dbReference type="EMBL" id="KAG0554394.1"/>
    </source>
</evidence>
<name>A0A8T0G7P4_CERPU</name>
<reference evidence="1" key="1">
    <citation type="submission" date="2020-06" db="EMBL/GenBank/DDBJ databases">
        <title>WGS assembly of Ceratodon purpureus strain R40.</title>
        <authorList>
            <person name="Carey S.B."/>
            <person name="Jenkins J."/>
            <person name="Shu S."/>
            <person name="Lovell J.T."/>
            <person name="Sreedasyam A."/>
            <person name="Maumus F."/>
            <person name="Tiley G.P."/>
            <person name="Fernandez-Pozo N."/>
            <person name="Barry K."/>
            <person name="Chen C."/>
            <person name="Wang M."/>
            <person name="Lipzen A."/>
            <person name="Daum C."/>
            <person name="Saski C.A."/>
            <person name="Payton A.C."/>
            <person name="Mcbreen J.C."/>
            <person name="Conrad R.E."/>
            <person name="Kollar L.M."/>
            <person name="Olsson S."/>
            <person name="Huttunen S."/>
            <person name="Landis J.B."/>
            <person name="Wickett N.J."/>
            <person name="Johnson M.G."/>
            <person name="Rensing S.A."/>
            <person name="Grimwood J."/>
            <person name="Schmutz J."/>
            <person name="Mcdaniel S.F."/>
        </authorList>
    </citation>
    <scope>NUCLEOTIDE SEQUENCE</scope>
    <source>
        <strain evidence="1">R40</strain>
    </source>
</reference>
<keyword evidence="2" id="KW-1185">Reference proteome</keyword>
<organism evidence="1 2">
    <name type="scientific">Ceratodon purpureus</name>
    <name type="common">Fire moss</name>
    <name type="synonym">Dicranum purpureum</name>
    <dbReference type="NCBI Taxonomy" id="3225"/>
    <lineage>
        <taxon>Eukaryota</taxon>
        <taxon>Viridiplantae</taxon>
        <taxon>Streptophyta</taxon>
        <taxon>Embryophyta</taxon>
        <taxon>Bryophyta</taxon>
        <taxon>Bryophytina</taxon>
        <taxon>Bryopsida</taxon>
        <taxon>Dicranidae</taxon>
        <taxon>Pseudoditrichales</taxon>
        <taxon>Ditrichaceae</taxon>
        <taxon>Ceratodon</taxon>
    </lineage>
</organism>